<dbReference type="EMBL" id="CAJOBG010075187">
    <property type="protein sequence ID" value="CAF4610662.1"/>
    <property type="molecule type" value="Genomic_DNA"/>
</dbReference>
<dbReference type="Proteomes" id="UP000663856">
    <property type="component" value="Unassembled WGS sequence"/>
</dbReference>
<keyword evidence="3" id="KW-1185">Reference proteome</keyword>
<proteinExistence type="predicted"/>
<feature type="non-terminal residue" evidence="2">
    <location>
        <position position="69"/>
    </location>
</feature>
<evidence type="ECO:0000313" key="2">
    <source>
        <dbReference type="EMBL" id="CAF4610662.1"/>
    </source>
</evidence>
<dbReference type="Proteomes" id="UP000663866">
    <property type="component" value="Unassembled WGS sequence"/>
</dbReference>
<accession>A0A821CM45</accession>
<evidence type="ECO:0000313" key="3">
    <source>
        <dbReference type="Proteomes" id="UP000663866"/>
    </source>
</evidence>
<organism evidence="2 3">
    <name type="scientific">Rotaria magnacalcarata</name>
    <dbReference type="NCBI Taxonomy" id="392030"/>
    <lineage>
        <taxon>Eukaryota</taxon>
        <taxon>Metazoa</taxon>
        <taxon>Spiralia</taxon>
        <taxon>Gnathifera</taxon>
        <taxon>Rotifera</taxon>
        <taxon>Eurotatoria</taxon>
        <taxon>Bdelloidea</taxon>
        <taxon>Philodinida</taxon>
        <taxon>Philodinidae</taxon>
        <taxon>Rotaria</taxon>
    </lineage>
</organism>
<protein>
    <submittedName>
        <fullName evidence="2">Uncharacterized protein</fullName>
    </submittedName>
</protein>
<gene>
    <name evidence="2" type="ORF">OVN521_LOCUS45534</name>
    <name evidence="1" type="ORF">WKI299_LOCUS37167</name>
</gene>
<name>A0A821CM45_9BILA</name>
<dbReference type="EMBL" id="CAJNRF010018305">
    <property type="protein sequence ID" value="CAF2253151.1"/>
    <property type="molecule type" value="Genomic_DNA"/>
</dbReference>
<reference evidence="2" key="1">
    <citation type="submission" date="2021-02" db="EMBL/GenBank/DDBJ databases">
        <authorList>
            <person name="Nowell W R."/>
        </authorList>
    </citation>
    <scope>NUCLEOTIDE SEQUENCE</scope>
</reference>
<evidence type="ECO:0000313" key="1">
    <source>
        <dbReference type="EMBL" id="CAF2253151.1"/>
    </source>
</evidence>
<dbReference type="AlphaFoldDB" id="A0A821CM45"/>
<sequence>MLEAFVIFRPIIDSLFKNIRKMNLSKKQTNSLLKLEISNTCWDVVEQLLKVLEPFRNAIEHISGTQYPT</sequence>
<comment type="caution">
    <text evidence="2">The sequence shown here is derived from an EMBL/GenBank/DDBJ whole genome shotgun (WGS) entry which is preliminary data.</text>
</comment>